<comment type="caution">
    <text evidence="3">The sequence shown here is derived from an EMBL/GenBank/DDBJ whole genome shotgun (WGS) entry which is preliminary data.</text>
</comment>
<dbReference type="EMBL" id="PDEQ01000006">
    <property type="protein sequence ID" value="PEN12731.1"/>
    <property type="molecule type" value="Genomic_DNA"/>
</dbReference>
<feature type="compositionally biased region" description="Polar residues" evidence="1">
    <location>
        <begin position="66"/>
        <end position="77"/>
    </location>
</feature>
<evidence type="ECO:0000256" key="2">
    <source>
        <dbReference type="SAM" id="Phobius"/>
    </source>
</evidence>
<sequence>MREQTKIDCRVLEKWSPRILAKAVVGIAVLGTLLLVFGCGSDAPSPESDAPVDSVTQAERPKPGTDQASGDTSATVSDPYTVRDTLSYETMLAREKAAVLYRGDEVVDTIDAAFGVQSIGTDSVIYLPVKKGARGPQDTWRGRQIYVLRTGGGATTPIEQSVPCFDANFSSPAVLDRAFYYWGLCTARGKTEVYAMRYRFDASAPVDSTHLQTGLTATDNRFLLKPPSMEDNLLRFQGDGRVWMLEAREMRVKSSSSLQK</sequence>
<keyword evidence="4" id="KW-1185">Reference proteome</keyword>
<gene>
    <name evidence="3" type="ORF">CRI94_11935</name>
</gene>
<name>A0A2A8CVV2_9BACT</name>
<evidence type="ECO:0000313" key="4">
    <source>
        <dbReference type="Proteomes" id="UP000220102"/>
    </source>
</evidence>
<evidence type="ECO:0000256" key="1">
    <source>
        <dbReference type="SAM" id="MobiDB-lite"/>
    </source>
</evidence>
<feature type="transmembrane region" description="Helical" evidence="2">
    <location>
        <begin position="20"/>
        <end position="38"/>
    </location>
</feature>
<feature type="region of interest" description="Disordered" evidence="1">
    <location>
        <begin position="44"/>
        <end position="77"/>
    </location>
</feature>
<proteinExistence type="predicted"/>
<keyword evidence="2" id="KW-1133">Transmembrane helix</keyword>
<keyword evidence="2" id="KW-0812">Transmembrane</keyword>
<reference evidence="3 4" key="1">
    <citation type="submission" date="2017-10" db="EMBL/GenBank/DDBJ databases">
        <title>Draft genome of Longibacter Salinarum.</title>
        <authorList>
            <person name="Goh K.M."/>
            <person name="Shamsir M.S."/>
            <person name="Lim S.W."/>
        </authorList>
    </citation>
    <scope>NUCLEOTIDE SEQUENCE [LARGE SCALE GENOMIC DNA]</scope>
    <source>
        <strain evidence="3 4">KCTC 52045</strain>
    </source>
</reference>
<organism evidence="3 4">
    <name type="scientific">Longibacter salinarum</name>
    <dbReference type="NCBI Taxonomy" id="1850348"/>
    <lineage>
        <taxon>Bacteria</taxon>
        <taxon>Pseudomonadati</taxon>
        <taxon>Rhodothermota</taxon>
        <taxon>Rhodothermia</taxon>
        <taxon>Rhodothermales</taxon>
        <taxon>Salisaetaceae</taxon>
        <taxon>Longibacter</taxon>
    </lineage>
</organism>
<dbReference type="Proteomes" id="UP000220102">
    <property type="component" value="Unassembled WGS sequence"/>
</dbReference>
<protein>
    <submittedName>
        <fullName evidence="3">Uncharacterized protein</fullName>
    </submittedName>
</protein>
<dbReference type="AlphaFoldDB" id="A0A2A8CVV2"/>
<dbReference type="RefSeq" id="WP_098076046.1">
    <property type="nucleotide sequence ID" value="NZ_PDEQ01000006.1"/>
</dbReference>
<evidence type="ECO:0000313" key="3">
    <source>
        <dbReference type="EMBL" id="PEN12731.1"/>
    </source>
</evidence>
<keyword evidence="2" id="KW-0472">Membrane</keyword>
<accession>A0A2A8CVV2</accession>